<dbReference type="PANTHER" id="PTHR47926:SF478">
    <property type="entry name" value="PENTACOTRIPEPTIDE-REPEAT REGION OF PRORP DOMAIN-CONTAINING PROTEIN"/>
    <property type="match status" value="1"/>
</dbReference>
<evidence type="ECO:0008006" key="4">
    <source>
        <dbReference type="Google" id="ProtNLM"/>
    </source>
</evidence>
<evidence type="ECO:0000256" key="1">
    <source>
        <dbReference type="ARBA" id="ARBA00022737"/>
    </source>
</evidence>
<dbReference type="GO" id="GO:0003723">
    <property type="term" value="F:RNA binding"/>
    <property type="evidence" value="ECO:0007669"/>
    <property type="project" value="InterPro"/>
</dbReference>
<reference evidence="2 3" key="1">
    <citation type="submission" date="2020-05" db="EMBL/GenBank/DDBJ databases">
        <authorList>
            <person name="Campoy J."/>
            <person name="Schneeberger K."/>
            <person name="Spophaly S."/>
        </authorList>
    </citation>
    <scope>NUCLEOTIDE SEQUENCE [LARGE SCALE GENOMIC DNA]</scope>
    <source>
        <strain evidence="2">PruArmRojPasFocal</strain>
    </source>
</reference>
<dbReference type="InterPro" id="IPR011990">
    <property type="entry name" value="TPR-like_helical_dom_sf"/>
</dbReference>
<keyword evidence="1" id="KW-0677">Repeat</keyword>
<dbReference type="EMBL" id="CAEKDK010000003">
    <property type="protein sequence ID" value="CAB4272487.1"/>
    <property type="molecule type" value="Genomic_DNA"/>
</dbReference>
<proteinExistence type="predicted"/>
<dbReference type="InterPro" id="IPR046960">
    <property type="entry name" value="PPR_At4g14850-like_plant"/>
</dbReference>
<evidence type="ECO:0000313" key="2">
    <source>
        <dbReference type="EMBL" id="CAB4272487.1"/>
    </source>
</evidence>
<name>A0A6J5UA84_PRUAR</name>
<evidence type="ECO:0000313" key="3">
    <source>
        <dbReference type="Proteomes" id="UP000507222"/>
    </source>
</evidence>
<dbReference type="NCBIfam" id="TIGR00756">
    <property type="entry name" value="PPR"/>
    <property type="match status" value="1"/>
</dbReference>
<accession>A0A6J5UA84</accession>
<dbReference type="GO" id="GO:0009451">
    <property type="term" value="P:RNA modification"/>
    <property type="evidence" value="ECO:0007669"/>
    <property type="project" value="InterPro"/>
</dbReference>
<dbReference type="Pfam" id="PF01535">
    <property type="entry name" value="PPR"/>
    <property type="match status" value="3"/>
</dbReference>
<dbReference type="AlphaFoldDB" id="A0A6J5UA84"/>
<gene>
    <name evidence="2" type="ORF">CURHAP_LOCUS19119</name>
</gene>
<dbReference type="PANTHER" id="PTHR47926">
    <property type="entry name" value="PENTATRICOPEPTIDE REPEAT-CONTAINING PROTEIN"/>
    <property type="match status" value="1"/>
</dbReference>
<dbReference type="Gene3D" id="1.25.40.10">
    <property type="entry name" value="Tetratricopeptide repeat domain"/>
    <property type="match status" value="1"/>
</dbReference>
<dbReference type="Proteomes" id="UP000507222">
    <property type="component" value="Unassembled WGS sequence"/>
</dbReference>
<dbReference type="InterPro" id="IPR002885">
    <property type="entry name" value="PPR_rpt"/>
</dbReference>
<protein>
    <recommendedName>
        <fullName evidence="4">Pentatricopeptide repeat-containing protein</fullName>
    </recommendedName>
</protein>
<sequence length="84" mass="9294">MVAGSANNGDMKTAKKLYGRMVEKNSVAWVAMIAMYGKCGNVLEARMVCDEIQRADASCWAAMVTCYAQNGYAMEAIKKMREEK</sequence>
<organism evidence="2 3">
    <name type="scientific">Prunus armeniaca</name>
    <name type="common">Apricot</name>
    <name type="synonym">Armeniaca vulgaris</name>
    <dbReference type="NCBI Taxonomy" id="36596"/>
    <lineage>
        <taxon>Eukaryota</taxon>
        <taxon>Viridiplantae</taxon>
        <taxon>Streptophyta</taxon>
        <taxon>Embryophyta</taxon>
        <taxon>Tracheophyta</taxon>
        <taxon>Spermatophyta</taxon>
        <taxon>Magnoliopsida</taxon>
        <taxon>eudicotyledons</taxon>
        <taxon>Gunneridae</taxon>
        <taxon>Pentapetalae</taxon>
        <taxon>rosids</taxon>
        <taxon>fabids</taxon>
        <taxon>Rosales</taxon>
        <taxon>Rosaceae</taxon>
        <taxon>Amygdaloideae</taxon>
        <taxon>Amygdaleae</taxon>
        <taxon>Prunus</taxon>
    </lineage>
</organism>